<dbReference type="AlphaFoldDB" id="A0AA88YT48"/>
<evidence type="ECO:0000313" key="2">
    <source>
        <dbReference type="Proteomes" id="UP001186944"/>
    </source>
</evidence>
<keyword evidence="2" id="KW-1185">Reference proteome</keyword>
<proteinExistence type="predicted"/>
<sequence>MTSNEAVFVNNERFMKGRMSYDFNILTCLKVCIDEHASDLWKTHSNLTIITGDYFKCTGGVSSPDPCIVFYCLSKGFIPIDEEPFPTELTFRMGTLKTDVREGYFTLGPTTMRGYPDSFNDPICMGSNIGNQCRDASGSLGLFVDLPNNGKGFLTCCHVLFDCVKPREFSYSHIYDNEVQHVIQPGKSAFCSNTDTACGEILQAKFCPGRSPVSVDAALVKVNRRIPLTGHFVIKTVPQVKEIGYDLDALPVFDTGRARRKISKHDLEKPLLKSGTSSGLNRSLFRLDGAQVRIIEEGAWLGMDEQLPITMKGQYEVESGSKEPGSLNKPFFIPGDSGSAVFAKENDGTLTCIGIAIGITSYGTTVVTPIGAVLDALNLKDTDVTTFS</sequence>
<gene>
    <name evidence="1" type="ORF">FSP39_005305</name>
</gene>
<evidence type="ECO:0000313" key="1">
    <source>
        <dbReference type="EMBL" id="KAK3104578.1"/>
    </source>
</evidence>
<accession>A0AA88YT48</accession>
<dbReference type="SUPFAM" id="SSF50494">
    <property type="entry name" value="Trypsin-like serine proteases"/>
    <property type="match status" value="1"/>
</dbReference>
<organism evidence="1 2">
    <name type="scientific">Pinctada imbricata</name>
    <name type="common">Atlantic pearl-oyster</name>
    <name type="synonym">Pinctada martensii</name>
    <dbReference type="NCBI Taxonomy" id="66713"/>
    <lineage>
        <taxon>Eukaryota</taxon>
        <taxon>Metazoa</taxon>
        <taxon>Spiralia</taxon>
        <taxon>Lophotrochozoa</taxon>
        <taxon>Mollusca</taxon>
        <taxon>Bivalvia</taxon>
        <taxon>Autobranchia</taxon>
        <taxon>Pteriomorphia</taxon>
        <taxon>Pterioida</taxon>
        <taxon>Pterioidea</taxon>
        <taxon>Pteriidae</taxon>
        <taxon>Pinctada</taxon>
    </lineage>
</organism>
<evidence type="ECO:0008006" key="3">
    <source>
        <dbReference type="Google" id="ProtNLM"/>
    </source>
</evidence>
<name>A0AA88YT48_PINIB</name>
<dbReference type="InterPro" id="IPR009003">
    <property type="entry name" value="Peptidase_S1_PA"/>
</dbReference>
<reference evidence="1" key="1">
    <citation type="submission" date="2019-08" db="EMBL/GenBank/DDBJ databases">
        <title>The improved chromosome-level genome for the pearl oyster Pinctada fucata martensii using PacBio sequencing and Hi-C.</title>
        <authorList>
            <person name="Zheng Z."/>
        </authorList>
    </citation>
    <scope>NUCLEOTIDE SEQUENCE</scope>
    <source>
        <strain evidence="1">ZZ-2019</strain>
        <tissue evidence="1">Adductor muscle</tissue>
    </source>
</reference>
<comment type="caution">
    <text evidence="1">The sequence shown here is derived from an EMBL/GenBank/DDBJ whole genome shotgun (WGS) entry which is preliminary data.</text>
</comment>
<dbReference type="Proteomes" id="UP001186944">
    <property type="component" value="Unassembled WGS sequence"/>
</dbReference>
<protein>
    <recommendedName>
        <fullName evidence="3">Peptidase S1 domain-containing protein</fullName>
    </recommendedName>
</protein>
<dbReference type="EMBL" id="VSWD01000004">
    <property type="protein sequence ID" value="KAK3104578.1"/>
    <property type="molecule type" value="Genomic_DNA"/>
</dbReference>